<sequence>MTDQILDAAAVRAAYRGGSLSPLDVLEHTLALIEARNPELNAIAYLDRDGARAAAEASAQRWADDDALGPLDGLPVTIKDSVNAAGMPWRHGCAAFSDLPDATEDSPPAARLREAGAVIVGKTTMPDFGMMAAGVSSLYGITRNPWDPSRNTGGSSSGAGASLAAGIGFSSVGSDIAGSVRLPAGHCGLVALKPTQGRIPHLASSTMRSAGPMGRTVDDVIDLYDVLSLPDPRDSLSLPPEAEAPREDRGPRGIRVGVLDDLGYGPGAHDAVLAVLSDAASALRDAGATVTSMPPVFDEDPYDALDRVFQVRARSELESIAPQLWDLVHPAVRDWCAQAADYTATDLIRFSEATARSAARMQNACAGYDFVIAPVLPVVGFAADECGVDAAQPLAHCGYTAWFNQTGQPAAAVCFGMSDGMPVGIQVIGPRFADRAVLRLTKWLEGARPFELTWPQATVNAAGGTP</sequence>
<name>A0A0K0X6J3_MYCGD</name>
<dbReference type="OrthoDB" id="182039at2"/>
<dbReference type="NCBIfam" id="NF005450">
    <property type="entry name" value="PRK07042.1"/>
    <property type="match status" value="1"/>
</dbReference>
<organism evidence="3 4">
    <name type="scientific">Mycolicibacterium goodii</name>
    <name type="common">Mycobacterium goodii</name>
    <dbReference type="NCBI Taxonomy" id="134601"/>
    <lineage>
        <taxon>Bacteria</taxon>
        <taxon>Bacillati</taxon>
        <taxon>Actinomycetota</taxon>
        <taxon>Actinomycetes</taxon>
        <taxon>Mycobacteriales</taxon>
        <taxon>Mycobacteriaceae</taxon>
        <taxon>Mycolicibacterium</taxon>
    </lineage>
</organism>
<dbReference type="InterPro" id="IPR036928">
    <property type="entry name" value="AS_sf"/>
</dbReference>
<evidence type="ECO:0000256" key="1">
    <source>
        <dbReference type="SAM" id="MobiDB-lite"/>
    </source>
</evidence>
<dbReference type="InterPro" id="IPR023631">
    <property type="entry name" value="Amidase_dom"/>
</dbReference>
<dbReference type="EMBL" id="CP012150">
    <property type="protein sequence ID" value="AKS33027.1"/>
    <property type="molecule type" value="Genomic_DNA"/>
</dbReference>
<evidence type="ECO:0000259" key="2">
    <source>
        <dbReference type="Pfam" id="PF01425"/>
    </source>
</evidence>
<dbReference type="STRING" id="134601.AFA91_15230"/>
<feature type="region of interest" description="Disordered" evidence="1">
    <location>
        <begin position="232"/>
        <end position="252"/>
    </location>
</feature>
<dbReference type="Pfam" id="PF01425">
    <property type="entry name" value="Amidase"/>
    <property type="match status" value="1"/>
</dbReference>
<evidence type="ECO:0000313" key="3">
    <source>
        <dbReference type="EMBL" id="AKS33027.1"/>
    </source>
</evidence>
<dbReference type="KEGG" id="mgo:AFA91_15230"/>
<dbReference type="SUPFAM" id="SSF75304">
    <property type="entry name" value="Amidase signature (AS) enzymes"/>
    <property type="match status" value="1"/>
</dbReference>
<protein>
    <recommendedName>
        <fullName evidence="2">Amidase domain-containing protein</fullName>
    </recommendedName>
</protein>
<dbReference type="PATRIC" id="fig|134601.6.peg.3168"/>
<dbReference type="AlphaFoldDB" id="A0A0K0X6J3"/>
<reference evidence="3 4" key="1">
    <citation type="submission" date="2015-07" db="EMBL/GenBank/DDBJ databases">
        <title>Complete genome sequence of Mycobacterium goodii X7B, a facultative thermophilic biodesulfurizing bacterium.</title>
        <authorList>
            <person name="Yu B."/>
            <person name="Li F."/>
            <person name="Xu P."/>
        </authorList>
    </citation>
    <scope>NUCLEOTIDE SEQUENCE [LARGE SCALE GENOMIC DNA]</scope>
    <source>
        <strain evidence="3 4">X7B</strain>
    </source>
</reference>
<dbReference type="PANTHER" id="PTHR11895">
    <property type="entry name" value="TRANSAMIDASE"/>
    <property type="match status" value="1"/>
</dbReference>
<dbReference type="InterPro" id="IPR000120">
    <property type="entry name" value="Amidase"/>
</dbReference>
<dbReference type="Gene3D" id="3.90.1300.10">
    <property type="entry name" value="Amidase signature (AS) domain"/>
    <property type="match status" value="1"/>
</dbReference>
<feature type="domain" description="Amidase" evidence="2">
    <location>
        <begin position="24"/>
        <end position="438"/>
    </location>
</feature>
<dbReference type="PANTHER" id="PTHR11895:SF173">
    <property type="entry name" value="GLUTAMYL-TRNA AMIDOTRANSFERASE SUBUNIT A"/>
    <property type="match status" value="1"/>
</dbReference>
<dbReference type="RefSeq" id="WP_049745464.1">
    <property type="nucleotide sequence ID" value="NZ_CP012150.1"/>
</dbReference>
<dbReference type="PROSITE" id="PS00571">
    <property type="entry name" value="AMIDASES"/>
    <property type="match status" value="1"/>
</dbReference>
<dbReference type="InterPro" id="IPR020556">
    <property type="entry name" value="Amidase_CS"/>
</dbReference>
<proteinExistence type="predicted"/>
<dbReference type="GO" id="GO:0003824">
    <property type="term" value="F:catalytic activity"/>
    <property type="evidence" value="ECO:0007669"/>
    <property type="project" value="InterPro"/>
</dbReference>
<accession>A0A0K0X6J3</accession>
<gene>
    <name evidence="3" type="ORF">AFA91_15230</name>
</gene>
<evidence type="ECO:0000313" key="4">
    <source>
        <dbReference type="Proteomes" id="UP000062255"/>
    </source>
</evidence>
<dbReference type="Proteomes" id="UP000062255">
    <property type="component" value="Chromosome"/>
</dbReference>